<gene>
    <name evidence="5" type="ORF">AVEN_243374_1</name>
</gene>
<proteinExistence type="predicted"/>
<evidence type="ECO:0000256" key="1">
    <source>
        <dbReference type="ARBA" id="ARBA00004613"/>
    </source>
</evidence>
<dbReference type="Proteomes" id="UP000499080">
    <property type="component" value="Unassembled WGS sequence"/>
</dbReference>
<dbReference type="InterPro" id="IPR051588">
    <property type="entry name" value="Cobalamin_Transport"/>
</dbReference>
<feature type="binding site" evidence="4">
    <location>
        <position position="96"/>
    </location>
    <ligand>
        <name>cyanocob(III)alamin</name>
        <dbReference type="ChEBI" id="CHEBI:17439"/>
    </ligand>
</feature>
<dbReference type="Gene3D" id="1.50.10.20">
    <property type="match status" value="1"/>
</dbReference>
<evidence type="ECO:0000256" key="2">
    <source>
        <dbReference type="ARBA" id="ARBA00022525"/>
    </source>
</evidence>
<evidence type="ECO:0000313" key="6">
    <source>
        <dbReference type="Proteomes" id="UP000499080"/>
    </source>
</evidence>
<organism evidence="5 6">
    <name type="scientific">Araneus ventricosus</name>
    <name type="common">Orbweaver spider</name>
    <name type="synonym">Epeira ventricosa</name>
    <dbReference type="NCBI Taxonomy" id="182803"/>
    <lineage>
        <taxon>Eukaryota</taxon>
        <taxon>Metazoa</taxon>
        <taxon>Ecdysozoa</taxon>
        <taxon>Arthropoda</taxon>
        <taxon>Chelicerata</taxon>
        <taxon>Arachnida</taxon>
        <taxon>Araneae</taxon>
        <taxon>Araneomorphae</taxon>
        <taxon>Entelegynae</taxon>
        <taxon>Araneoidea</taxon>
        <taxon>Araneidae</taxon>
        <taxon>Araneus</taxon>
    </lineage>
</organism>
<sequence>MTCLALEAFACHMQKEGHSAAQYYSLQKMVWNATSKILQRKKDDGSFGSVYSTALAVQALMSSNETLEWDPEPSFRFLSSHQQRNGSFGDFLATYQVLPALSGRSLLHLRNTECNPPRVDR</sequence>
<dbReference type="InterPro" id="IPR002157">
    <property type="entry name" value="Cbl-bd_prot"/>
</dbReference>
<name>A0A4Y2BSL9_ARAVE</name>
<dbReference type="OrthoDB" id="6343110at2759"/>
<dbReference type="SUPFAM" id="SSF48239">
    <property type="entry name" value="Terpenoid cyclases/Protein prenyltransferases"/>
    <property type="match status" value="1"/>
</dbReference>
<keyword evidence="6" id="KW-1185">Reference proteome</keyword>
<evidence type="ECO:0008006" key="7">
    <source>
        <dbReference type="Google" id="ProtNLM"/>
    </source>
</evidence>
<dbReference type="InterPro" id="IPR008930">
    <property type="entry name" value="Terpenoid_cyclase/PrenylTrfase"/>
</dbReference>
<dbReference type="GO" id="GO:0005576">
    <property type="term" value="C:extracellular region"/>
    <property type="evidence" value="ECO:0007669"/>
    <property type="project" value="UniProtKB-SubCell"/>
</dbReference>
<accession>A0A4Y2BSL9</accession>
<keyword evidence="3" id="KW-0732">Signal</keyword>
<evidence type="ECO:0000256" key="4">
    <source>
        <dbReference type="PIRSR" id="PIRSR602157-1"/>
    </source>
</evidence>
<dbReference type="AlphaFoldDB" id="A0A4Y2BSL9"/>
<dbReference type="GO" id="GO:0031419">
    <property type="term" value="F:cobalamin binding"/>
    <property type="evidence" value="ECO:0007669"/>
    <property type="project" value="InterPro"/>
</dbReference>
<dbReference type="GO" id="GO:0015889">
    <property type="term" value="P:cobalamin transport"/>
    <property type="evidence" value="ECO:0007669"/>
    <property type="project" value="InterPro"/>
</dbReference>
<comment type="caution">
    <text evidence="5">The sequence shown here is derived from an EMBL/GenBank/DDBJ whole genome shotgun (WGS) entry which is preliminary data.</text>
</comment>
<dbReference type="PANTHER" id="PTHR10559">
    <property type="entry name" value="TRANSCOBALAMIN-1/GASTRIC INTRINSIC FACTOR"/>
    <property type="match status" value="1"/>
</dbReference>
<keyword evidence="4" id="KW-0170">Cobalt</keyword>
<dbReference type="PANTHER" id="PTHR10559:SF18">
    <property type="entry name" value="TRANSCOBALAMIN II"/>
    <property type="match status" value="1"/>
</dbReference>
<dbReference type="Pfam" id="PF01122">
    <property type="entry name" value="Cobalamin_bind"/>
    <property type="match status" value="1"/>
</dbReference>
<comment type="subcellular location">
    <subcellularLocation>
        <location evidence="1">Secreted</location>
    </subcellularLocation>
</comment>
<keyword evidence="2" id="KW-0964">Secreted</keyword>
<reference evidence="5 6" key="1">
    <citation type="journal article" date="2019" name="Sci. Rep.">
        <title>Orb-weaving spider Araneus ventricosus genome elucidates the spidroin gene catalogue.</title>
        <authorList>
            <person name="Kono N."/>
            <person name="Nakamura H."/>
            <person name="Ohtoshi R."/>
            <person name="Moran D.A.P."/>
            <person name="Shinohara A."/>
            <person name="Yoshida Y."/>
            <person name="Fujiwara M."/>
            <person name="Mori M."/>
            <person name="Tomita M."/>
            <person name="Arakawa K."/>
        </authorList>
    </citation>
    <scope>NUCLEOTIDE SEQUENCE [LARGE SCALE GENOMIC DNA]</scope>
</reference>
<dbReference type="EMBL" id="BGPR01084381">
    <property type="protein sequence ID" value="GBL95190.1"/>
    <property type="molecule type" value="Genomic_DNA"/>
</dbReference>
<evidence type="ECO:0000313" key="5">
    <source>
        <dbReference type="EMBL" id="GBL95190.1"/>
    </source>
</evidence>
<protein>
    <recommendedName>
        <fullName evidence="7">Alpha-macroglobulin-like TED domain-containing protein</fullName>
    </recommendedName>
</protein>
<evidence type="ECO:0000256" key="3">
    <source>
        <dbReference type="ARBA" id="ARBA00022729"/>
    </source>
</evidence>
<feature type="non-terminal residue" evidence="5">
    <location>
        <position position="121"/>
    </location>
</feature>